<dbReference type="PANTHER" id="PTHR13847:SF193">
    <property type="entry name" value="PYRUVATE DEHYDROGENASE PHOSPHATASE REGULATORY SUBUNIT, MITOCHONDRIAL"/>
    <property type="match status" value="1"/>
</dbReference>
<proteinExistence type="predicted"/>
<dbReference type="AlphaFoldDB" id="A0AAD9CXI9"/>
<dbReference type="PANTHER" id="PTHR13847">
    <property type="entry name" value="SARCOSINE DEHYDROGENASE-RELATED"/>
    <property type="match status" value="1"/>
</dbReference>
<evidence type="ECO:0000313" key="2">
    <source>
        <dbReference type="EMBL" id="KAK1923926.1"/>
    </source>
</evidence>
<protein>
    <submittedName>
        <fullName evidence="2">FAD dependent oxidoreductase</fullName>
    </submittedName>
</protein>
<organism evidence="2 3">
    <name type="scientific">Papiliotrema laurentii</name>
    <name type="common">Cryptococcus laurentii</name>
    <dbReference type="NCBI Taxonomy" id="5418"/>
    <lineage>
        <taxon>Eukaryota</taxon>
        <taxon>Fungi</taxon>
        <taxon>Dikarya</taxon>
        <taxon>Basidiomycota</taxon>
        <taxon>Agaricomycotina</taxon>
        <taxon>Tremellomycetes</taxon>
        <taxon>Tremellales</taxon>
        <taxon>Rhynchogastremaceae</taxon>
        <taxon>Papiliotrema</taxon>
    </lineage>
</organism>
<name>A0AAD9CXI9_PAPLA</name>
<reference evidence="2" key="1">
    <citation type="submission" date="2023-02" db="EMBL/GenBank/DDBJ databases">
        <title>Identification and recombinant expression of a fungal hydrolase from Papiliotrema laurentii that hydrolyzes apple cutin and clears colloidal polyester polyurethane.</title>
        <authorList>
            <consortium name="DOE Joint Genome Institute"/>
            <person name="Roman V.A."/>
            <person name="Bojanowski C."/>
            <person name="Crable B.R."/>
            <person name="Wagner D.N."/>
            <person name="Hung C.S."/>
            <person name="Nadeau L.J."/>
            <person name="Schratz L."/>
            <person name="Haridas S."/>
            <person name="Pangilinan J."/>
            <person name="Lipzen A."/>
            <person name="Na H."/>
            <person name="Yan M."/>
            <person name="Ng V."/>
            <person name="Grigoriev I.V."/>
            <person name="Spatafora J.W."/>
            <person name="Barlow D."/>
            <person name="Biffinger J."/>
            <person name="Kelley-Loughnane N."/>
            <person name="Varaljay V.A."/>
            <person name="Crookes-Goodson W.J."/>
        </authorList>
    </citation>
    <scope>NUCLEOTIDE SEQUENCE</scope>
    <source>
        <strain evidence="2">5307AH</strain>
    </source>
</reference>
<dbReference type="SUPFAM" id="SSF51905">
    <property type="entry name" value="FAD/NAD(P)-binding domain"/>
    <property type="match status" value="1"/>
</dbReference>
<dbReference type="Proteomes" id="UP001182556">
    <property type="component" value="Unassembled WGS sequence"/>
</dbReference>
<dbReference type="InterPro" id="IPR036188">
    <property type="entry name" value="FAD/NAD-bd_sf"/>
</dbReference>
<dbReference type="SUPFAM" id="SSF54373">
    <property type="entry name" value="FAD-linked reductases, C-terminal domain"/>
    <property type="match status" value="1"/>
</dbReference>
<feature type="domain" description="FAD dependent oxidoreductase" evidence="1">
    <location>
        <begin position="9"/>
        <end position="342"/>
    </location>
</feature>
<accession>A0AAD9CXI9</accession>
<dbReference type="InterPro" id="IPR006076">
    <property type="entry name" value="FAD-dep_OxRdtase"/>
</dbReference>
<dbReference type="Gene3D" id="3.30.9.10">
    <property type="entry name" value="D-Amino Acid Oxidase, subunit A, domain 2"/>
    <property type="match status" value="1"/>
</dbReference>
<comment type="caution">
    <text evidence="2">The sequence shown here is derived from an EMBL/GenBank/DDBJ whole genome shotgun (WGS) entry which is preliminary data.</text>
</comment>
<dbReference type="Gene3D" id="3.50.50.60">
    <property type="entry name" value="FAD/NAD(P)-binding domain"/>
    <property type="match status" value="1"/>
</dbReference>
<dbReference type="EMBL" id="JAODAN010000005">
    <property type="protein sequence ID" value="KAK1923926.1"/>
    <property type="molecule type" value="Genomic_DNA"/>
</dbReference>
<evidence type="ECO:0000313" key="3">
    <source>
        <dbReference type="Proteomes" id="UP001182556"/>
    </source>
</evidence>
<gene>
    <name evidence="2" type="ORF">DB88DRAFT_258071</name>
</gene>
<evidence type="ECO:0000259" key="1">
    <source>
        <dbReference type="Pfam" id="PF01266"/>
    </source>
</evidence>
<dbReference type="GO" id="GO:0005739">
    <property type="term" value="C:mitochondrion"/>
    <property type="evidence" value="ECO:0007669"/>
    <property type="project" value="TreeGrafter"/>
</dbReference>
<keyword evidence="3" id="KW-1185">Reference proteome</keyword>
<sequence>MAESQTHPIVIIGAGIVGSSLAKHLARRGRPVTLIDRDIGTTLPGSTGHAPGFVGQLNEIATLTTLAKRSVADYKTVPGGFAPVGGLEVAYSKPAEERLSSRKHLAESYGLPSRLITSREAVDLAREFVKEDMSAALLFESDGTANPQAIALHDRAEAQRHGASLLEADVVGIQKEHGAVTGVQTSQGLIPASQVVLATGIWARQLSPSLPVHPVAHPYTHSAPRPTRSPSPFVRWPEHHVYARDHGEYDGIGSYDHPAISVDAADLGKDAYGSWEPSFDQVLSKAYSLVPSTTSFTDSKPFNGLFSTTPDNLPVAGDLGEGLFCAVAVWVTHAGGVAELLSRVIAGEKLSEEDQKLLAEISPARFEGQDEQELRRKSLRSYNDIYNTDS</sequence>
<dbReference type="Pfam" id="PF01266">
    <property type="entry name" value="DAO"/>
    <property type="match status" value="1"/>
</dbReference>